<dbReference type="InterPro" id="IPR005025">
    <property type="entry name" value="FMN_Rdtase-like_dom"/>
</dbReference>
<dbReference type="Proteomes" id="UP000199608">
    <property type="component" value="Unassembled WGS sequence"/>
</dbReference>
<reference evidence="5" key="1">
    <citation type="submission" date="2016-10" db="EMBL/GenBank/DDBJ databases">
        <authorList>
            <person name="Varghese N."/>
            <person name="Submissions S."/>
        </authorList>
    </citation>
    <scope>NUCLEOTIDE SEQUENCE [LARGE SCALE GENOMIC DNA]</scope>
    <source>
        <strain evidence="5">DSM 3384</strain>
    </source>
</reference>
<name>A0A1H2DTN7_9BACT</name>
<sequence>MLVLGINGSPRHKGNSHYLMDRFMKEMESKGHDTQVLNAVKMKINPCIGCGHCETKGVCIFEDDFTHIFLPEVIKADIIVISSPVYFYGFPAAIKALIDRIQVLWSRKYRLKTDEFKGRKRKGFLLAVGATRGEDLFDGLKLTARYFFDAANIEYETALCYRGIDEKGGIKNHLAVNEEINNLVAGL</sequence>
<dbReference type="SUPFAM" id="SSF52218">
    <property type="entry name" value="Flavoproteins"/>
    <property type="match status" value="1"/>
</dbReference>
<evidence type="ECO:0000313" key="5">
    <source>
        <dbReference type="Proteomes" id="UP000199608"/>
    </source>
</evidence>
<organism evidence="4 5">
    <name type="scientific">Desulfobacula phenolica</name>
    <dbReference type="NCBI Taxonomy" id="90732"/>
    <lineage>
        <taxon>Bacteria</taxon>
        <taxon>Pseudomonadati</taxon>
        <taxon>Thermodesulfobacteriota</taxon>
        <taxon>Desulfobacteria</taxon>
        <taxon>Desulfobacterales</taxon>
        <taxon>Desulfobacteraceae</taxon>
        <taxon>Desulfobacula</taxon>
    </lineage>
</organism>
<dbReference type="AlphaFoldDB" id="A0A1H2DTN7"/>
<dbReference type="GO" id="GO:0016491">
    <property type="term" value="F:oxidoreductase activity"/>
    <property type="evidence" value="ECO:0007669"/>
    <property type="project" value="InterPro"/>
</dbReference>
<proteinExistence type="predicted"/>
<feature type="domain" description="NADPH-dependent FMN reductase-like" evidence="3">
    <location>
        <begin position="1"/>
        <end position="111"/>
    </location>
</feature>
<evidence type="ECO:0000256" key="1">
    <source>
        <dbReference type="ARBA" id="ARBA00022630"/>
    </source>
</evidence>
<dbReference type="EMBL" id="FNLL01000002">
    <property type="protein sequence ID" value="SDT86197.1"/>
    <property type="molecule type" value="Genomic_DNA"/>
</dbReference>
<gene>
    <name evidence="4" type="ORF">SAMN04487931_102170</name>
</gene>
<dbReference type="Gene3D" id="3.40.50.360">
    <property type="match status" value="1"/>
</dbReference>
<dbReference type="PANTHER" id="PTHR43278:SF4">
    <property type="entry name" value="NAD(P)H-DEPENDENT FMN-CONTAINING OXIDOREDUCTASE YWQN-RELATED"/>
    <property type="match status" value="1"/>
</dbReference>
<evidence type="ECO:0000256" key="2">
    <source>
        <dbReference type="ARBA" id="ARBA00022643"/>
    </source>
</evidence>
<protein>
    <submittedName>
        <fullName evidence="4">Multimeric flavodoxin WrbA</fullName>
    </submittedName>
</protein>
<accession>A0A1H2DTN7</accession>
<evidence type="ECO:0000313" key="4">
    <source>
        <dbReference type="EMBL" id="SDT86197.1"/>
    </source>
</evidence>
<dbReference type="PANTHER" id="PTHR43278">
    <property type="entry name" value="NAD(P)H-DEPENDENT FMN-CONTAINING OXIDOREDUCTASE YWQN-RELATED"/>
    <property type="match status" value="1"/>
</dbReference>
<keyword evidence="1" id="KW-0285">Flavoprotein</keyword>
<dbReference type="Pfam" id="PF03358">
    <property type="entry name" value="FMN_red"/>
    <property type="match status" value="1"/>
</dbReference>
<evidence type="ECO:0000259" key="3">
    <source>
        <dbReference type="Pfam" id="PF03358"/>
    </source>
</evidence>
<dbReference type="RefSeq" id="WP_092230389.1">
    <property type="nucleotide sequence ID" value="NZ_FNLL01000002.1"/>
</dbReference>
<keyword evidence="2" id="KW-0288">FMN</keyword>
<keyword evidence="5" id="KW-1185">Reference proteome</keyword>
<dbReference type="InterPro" id="IPR051796">
    <property type="entry name" value="ISF_SsuE-like"/>
</dbReference>
<dbReference type="InterPro" id="IPR029039">
    <property type="entry name" value="Flavoprotein-like_sf"/>
</dbReference>